<dbReference type="EMBL" id="FONH01000002">
    <property type="protein sequence ID" value="SFE45108.1"/>
    <property type="molecule type" value="Genomic_DNA"/>
</dbReference>
<keyword evidence="2" id="KW-1185">Reference proteome</keyword>
<dbReference type="Proteomes" id="UP000199477">
    <property type="component" value="Unassembled WGS sequence"/>
</dbReference>
<dbReference type="RefSeq" id="WP_026636366.1">
    <property type="nucleotide sequence ID" value="NZ_FONH01000002.1"/>
</dbReference>
<sequence>MRNLLALFYYLLAVVGCSSGHVTDIRSEADGRDIVHGKIVLNAGVAKFECLASATGQCQFALFDPSCTDPTATCDKPPERFALAQGTSREIVGLAAGFRPCVSADGTAARPDCAH</sequence>
<accession>A0A1I2ANH5</accession>
<reference evidence="2" key="1">
    <citation type="submission" date="2016-10" db="EMBL/GenBank/DDBJ databases">
        <authorList>
            <person name="Varghese N."/>
            <person name="Submissions S."/>
        </authorList>
    </citation>
    <scope>NUCLEOTIDE SEQUENCE [LARGE SCALE GENOMIC DNA]</scope>
    <source>
        <strain evidence="2">UNC178MFTsu3.1</strain>
    </source>
</reference>
<name>A0A1I2ANH5_9GAMM</name>
<evidence type="ECO:0008006" key="3">
    <source>
        <dbReference type="Google" id="ProtNLM"/>
    </source>
</evidence>
<gene>
    <name evidence="1" type="ORF">SAMN02799615_01081</name>
</gene>
<organism evidence="1 2">
    <name type="scientific">Dyella marensis</name>
    <dbReference type="NCBI Taxonomy" id="500610"/>
    <lineage>
        <taxon>Bacteria</taxon>
        <taxon>Pseudomonadati</taxon>
        <taxon>Pseudomonadota</taxon>
        <taxon>Gammaproteobacteria</taxon>
        <taxon>Lysobacterales</taxon>
        <taxon>Rhodanobacteraceae</taxon>
        <taxon>Dyella</taxon>
    </lineage>
</organism>
<dbReference type="STRING" id="500610.SAMN02799615_01081"/>
<proteinExistence type="predicted"/>
<evidence type="ECO:0000313" key="2">
    <source>
        <dbReference type="Proteomes" id="UP000199477"/>
    </source>
</evidence>
<evidence type="ECO:0000313" key="1">
    <source>
        <dbReference type="EMBL" id="SFE45108.1"/>
    </source>
</evidence>
<protein>
    <recommendedName>
        <fullName evidence="3">Lipoprotein</fullName>
    </recommendedName>
</protein>
<dbReference type="PROSITE" id="PS51257">
    <property type="entry name" value="PROKAR_LIPOPROTEIN"/>
    <property type="match status" value="1"/>
</dbReference>
<dbReference type="AlphaFoldDB" id="A0A1I2ANH5"/>